<protein>
    <recommendedName>
        <fullName evidence="6">DUF2306 domain-containing protein</fullName>
    </recommendedName>
</protein>
<keyword evidence="2" id="KW-1133">Transmembrane helix</keyword>
<dbReference type="EMBL" id="KB007916">
    <property type="protein sequence ID" value="ELR20455.1"/>
    <property type="molecule type" value="Genomic_DNA"/>
</dbReference>
<feature type="region of interest" description="Disordered" evidence="1">
    <location>
        <begin position="71"/>
        <end position="95"/>
    </location>
</feature>
<sequence>MNTLLLASLVVVLSAGLAWQNATLLTAVETQQLSLNQLLREATNTPKSNPQPQSDEVSRLKRELAQAQHRLAQAQAHASPAPSCPPPPKPREPTNELKGLCREVLEEAHGMRIVSHYSHQTNVWDLSEEAFRALQAECNEFMLDMLGFHAFATLPALLLFLPQLYLFLFGIDSGFIIVDRLYPHPQPREPFRRHPGLIYAHIYLSAAALFLALAQTSTTAATTSTTFNSRRRHTVLGWLYLACLTLGAAAGVTYAWLQGYGSDGGVGASVAFTGLALAGVVPAWLALWCALVRRDRAAHGLWMSRSVAALWGASVFFRVLANTYLVWVARVSADIYPGWVAMIWMSWVIPVAALELYRTLASPPTAGVVATKTTKAD</sequence>
<feature type="transmembrane region" description="Helical" evidence="2">
    <location>
        <begin position="308"/>
        <end position="329"/>
    </location>
</feature>
<evidence type="ECO:0000313" key="4">
    <source>
        <dbReference type="EMBL" id="ELR20455.1"/>
    </source>
</evidence>
<dbReference type="Proteomes" id="UP000011083">
    <property type="component" value="Unassembled WGS sequence"/>
</dbReference>
<feature type="compositionally biased region" description="Low complexity" evidence="1">
    <location>
        <begin position="71"/>
        <end position="81"/>
    </location>
</feature>
<keyword evidence="3" id="KW-0732">Signal</keyword>
<feature type="transmembrane region" description="Helical" evidence="2">
    <location>
        <begin position="269"/>
        <end position="287"/>
    </location>
</feature>
<reference evidence="4 5" key="1">
    <citation type="journal article" date="2013" name="Genome Biol.">
        <title>Genome of Acanthamoeba castellanii highlights extensive lateral gene transfer and early evolution of tyrosine kinase signaling.</title>
        <authorList>
            <person name="Clarke M."/>
            <person name="Lohan A.J."/>
            <person name="Liu B."/>
            <person name="Lagkouvardos I."/>
            <person name="Roy S."/>
            <person name="Zafar N."/>
            <person name="Bertelli C."/>
            <person name="Schilde C."/>
            <person name="Kianianmomeni A."/>
            <person name="Burglin T.R."/>
            <person name="Frech C."/>
            <person name="Turcotte B."/>
            <person name="Kopec K.O."/>
            <person name="Synnott J.M."/>
            <person name="Choo C."/>
            <person name="Paponov I."/>
            <person name="Finkler A."/>
            <person name="Soon Heng Tan C."/>
            <person name="Hutchins A.P."/>
            <person name="Weinmeier T."/>
            <person name="Rattei T."/>
            <person name="Chu J.S."/>
            <person name="Gimenez G."/>
            <person name="Irimia M."/>
            <person name="Rigden D.J."/>
            <person name="Fitzpatrick D.A."/>
            <person name="Lorenzo-Morales J."/>
            <person name="Bateman A."/>
            <person name="Chiu C.H."/>
            <person name="Tang P."/>
            <person name="Hegemann P."/>
            <person name="Fromm H."/>
            <person name="Raoult D."/>
            <person name="Greub G."/>
            <person name="Miranda-Saavedra D."/>
            <person name="Chen N."/>
            <person name="Nash P."/>
            <person name="Ginger M.L."/>
            <person name="Horn M."/>
            <person name="Schaap P."/>
            <person name="Caler L."/>
            <person name="Loftus B."/>
        </authorList>
    </citation>
    <scope>NUCLEOTIDE SEQUENCE [LARGE SCALE GENOMIC DNA]</scope>
    <source>
        <strain evidence="4 5">Neff</strain>
    </source>
</reference>
<dbReference type="GeneID" id="14921312"/>
<feature type="transmembrane region" description="Helical" evidence="2">
    <location>
        <begin position="197"/>
        <end position="214"/>
    </location>
</feature>
<feature type="signal peptide" evidence="3">
    <location>
        <begin position="1"/>
        <end position="18"/>
    </location>
</feature>
<dbReference type="VEuPathDB" id="AmoebaDB:ACA1_205940"/>
<gene>
    <name evidence="4" type="ORF">ACA1_205940</name>
</gene>
<evidence type="ECO:0000256" key="1">
    <source>
        <dbReference type="SAM" id="MobiDB-lite"/>
    </source>
</evidence>
<evidence type="ECO:0000256" key="2">
    <source>
        <dbReference type="SAM" id="Phobius"/>
    </source>
</evidence>
<dbReference type="KEGG" id="acan:ACA1_205940"/>
<feature type="transmembrane region" description="Helical" evidence="2">
    <location>
        <begin position="141"/>
        <end position="159"/>
    </location>
</feature>
<feature type="transmembrane region" description="Helical" evidence="2">
    <location>
        <begin position="235"/>
        <end position="257"/>
    </location>
</feature>
<keyword evidence="2" id="KW-0472">Membrane</keyword>
<evidence type="ECO:0000256" key="3">
    <source>
        <dbReference type="SAM" id="SignalP"/>
    </source>
</evidence>
<organism evidence="4 5">
    <name type="scientific">Acanthamoeba castellanii (strain ATCC 30010 / Neff)</name>
    <dbReference type="NCBI Taxonomy" id="1257118"/>
    <lineage>
        <taxon>Eukaryota</taxon>
        <taxon>Amoebozoa</taxon>
        <taxon>Discosea</taxon>
        <taxon>Longamoebia</taxon>
        <taxon>Centramoebida</taxon>
        <taxon>Acanthamoebidae</taxon>
        <taxon>Acanthamoeba</taxon>
    </lineage>
</organism>
<evidence type="ECO:0000313" key="5">
    <source>
        <dbReference type="Proteomes" id="UP000011083"/>
    </source>
</evidence>
<keyword evidence="5" id="KW-1185">Reference proteome</keyword>
<name>L8H5L0_ACACF</name>
<evidence type="ECO:0008006" key="6">
    <source>
        <dbReference type="Google" id="ProtNLM"/>
    </source>
</evidence>
<feature type="transmembrane region" description="Helical" evidence="2">
    <location>
        <begin position="335"/>
        <end position="354"/>
    </location>
</feature>
<dbReference type="RefSeq" id="XP_004367480.1">
    <property type="nucleotide sequence ID" value="XM_004367423.1"/>
</dbReference>
<keyword evidence="2" id="KW-0812">Transmembrane</keyword>
<dbReference type="AlphaFoldDB" id="L8H5L0"/>
<accession>L8H5L0</accession>
<feature type="chain" id="PRO_5003990154" description="DUF2306 domain-containing protein" evidence="3">
    <location>
        <begin position="19"/>
        <end position="377"/>
    </location>
</feature>
<proteinExistence type="predicted"/>